<dbReference type="InterPro" id="IPR005894">
    <property type="entry name" value="DrrA"/>
</dbReference>
<dbReference type="PANTHER" id="PTHR42711:SF19">
    <property type="entry name" value="DOXORUBICIN RESISTANCE ATP-BINDING PROTEIN DRRA"/>
    <property type="match status" value="1"/>
</dbReference>
<dbReference type="SMART" id="SM00382">
    <property type="entry name" value="AAA"/>
    <property type="match status" value="1"/>
</dbReference>
<dbReference type="GO" id="GO:0005886">
    <property type="term" value="C:plasma membrane"/>
    <property type="evidence" value="ECO:0007669"/>
    <property type="project" value="UniProtKB-SubCell"/>
</dbReference>
<keyword evidence="13" id="KW-1185">Reference proteome</keyword>
<dbReference type="SUPFAM" id="SSF52540">
    <property type="entry name" value="P-loop containing nucleoside triphosphate hydrolases"/>
    <property type="match status" value="1"/>
</dbReference>
<dbReference type="EMBL" id="CP000481">
    <property type="protein sequence ID" value="ABK52113.1"/>
    <property type="molecule type" value="Genomic_DNA"/>
</dbReference>
<protein>
    <submittedName>
        <fullName evidence="12">Daunorubicin resistance ABC transporter ATPase subunit</fullName>
    </submittedName>
</protein>
<organism evidence="12 13">
    <name type="scientific">Acidothermus cellulolyticus (strain ATCC 43068 / DSM 8971 / 11B)</name>
    <dbReference type="NCBI Taxonomy" id="351607"/>
    <lineage>
        <taxon>Bacteria</taxon>
        <taxon>Bacillati</taxon>
        <taxon>Actinomycetota</taxon>
        <taxon>Actinomycetes</taxon>
        <taxon>Acidothermales</taxon>
        <taxon>Acidothermaceae</taxon>
        <taxon>Acidothermus</taxon>
    </lineage>
</organism>
<comment type="subcellular location">
    <subcellularLocation>
        <location evidence="1">Cell membrane</location>
        <topology evidence="1">Peripheral membrane protein</topology>
        <orientation evidence="1">Cytoplasmic side</orientation>
    </subcellularLocation>
</comment>
<evidence type="ECO:0000256" key="3">
    <source>
        <dbReference type="ARBA" id="ARBA00022475"/>
    </source>
</evidence>
<dbReference type="KEGG" id="ace:Acel_0339"/>
<evidence type="ECO:0000313" key="12">
    <source>
        <dbReference type="EMBL" id="ABK52113.1"/>
    </source>
</evidence>
<keyword evidence="6" id="KW-1278">Translocase</keyword>
<dbReference type="FunFam" id="3.40.50.300:FF:000589">
    <property type="entry name" value="ABC transporter, ATP-binding subunit"/>
    <property type="match status" value="1"/>
</dbReference>
<feature type="compositionally biased region" description="Basic and acidic residues" evidence="10">
    <location>
        <begin position="334"/>
        <end position="343"/>
    </location>
</feature>
<evidence type="ECO:0000256" key="6">
    <source>
        <dbReference type="ARBA" id="ARBA00022967"/>
    </source>
</evidence>
<dbReference type="FunCoup" id="A0LRQ3">
    <property type="interactions" value="64"/>
</dbReference>
<feature type="region of interest" description="Disordered" evidence="10">
    <location>
        <begin position="315"/>
        <end position="351"/>
    </location>
</feature>
<dbReference type="GO" id="GO:0005524">
    <property type="term" value="F:ATP binding"/>
    <property type="evidence" value="ECO:0007669"/>
    <property type="project" value="UniProtKB-KW"/>
</dbReference>
<dbReference type="Proteomes" id="UP000008221">
    <property type="component" value="Chromosome"/>
</dbReference>
<dbReference type="OrthoDB" id="9804819at2"/>
<dbReference type="InterPro" id="IPR003439">
    <property type="entry name" value="ABC_transporter-like_ATP-bd"/>
</dbReference>
<dbReference type="GO" id="GO:0043215">
    <property type="term" value="P:daunorubicin transport"/>
    <property type="evidence" value="ECO:0007669"/>
    <property type="project" value="InterPro"/>
</dbReference>
<keyword evidence="8" id="KW-0046">Antibiotic resistance</keyword>
<evidence type="ECO:0000256" key="8">
    <source>
        <dbReference type="ARBA" id="ARBA00023251"/>
    </source>
</evidence>
<keyword evidence="5" id="KW-0067">ATP-binding</keyword>
<dbReference type="RefSeq" id="WP_011719176.1">
    <property type="nucleotide sequence ID" value="NC_008578.1"/>
</dbReference>
<comment type="similarity">
    <text evidence="9">Belongs to the ABC transporter superfamily. Drug exporter-1 (DrugE1) (TC 3.A.1.105) family.</text>
</comment>
<dbReference type="HOGENOM" id="CLU_000604_1_2_11"/>
<evidence type="ECO:0000256" key="10">
    <source>
        <dbReference type="SAM" id="MobiDB-lite"/>
    </source>
</evidence>
<name>A0LRQ3_ACIC1</name>
<dbReference type="InterPro" id="IPR017871">
    <property type="entry name" value="ABC_transporter-like_CS"/>
</dbReference>
<dbReference type="PANTHER" id="PTHR42711">
    <property type="entry name" value="ABC TRANSPORTER ATP-BINDING PROTEIN"/>
    <property type="match status" value="1"/>
</dbReference>
<dbReference type="GO" id="GO:0046677">
    <property type="term" value="P:response to antibiotic"/>
    <property type="evidence" value="ECO:0007669"/>
    <property type="project" value="UniProtKB-KW"/>
</dbReference>
<dbReference type="PROSITE" id="PS50893">
    <property type="entry name" value="ABC_TRANSPORTER_2"/>
    <property type="match status" value="1"/>
</dbReference>
<keyword evidence="4" id="KW-0547">Nucleotide-binding</keyword>
<reference evidence="12 13" key="1">
    <citation type="journal article" date="2009" name="Genome Res.">
        <title>Complete genome of the cellulolytic thermophile Acidothermus cellulolyticus 11B provides insights into its ecophysiological and evolutionary adaptations.</title>
        <authorList>
            <person name="Barabote R.D."/>
            <person name="Xie G."/>
            <person name="Leu D.H."/>
            <person name="Normand P."/>
            <person name="Necsulea A."/>
            <person name="Daubin V."/>
            <person name="Medigue C."/>
            <person name="Adney W.S."/>
            <person name="Xu X.C."/>
            <person name="Lapidus A."/>
            <person name="Parales R.E."/>
            <person name="Detter C."/>
            <person name="Pujic P."/>
            <person name="Bruce D."/>
            <person name="Lavire C."/>
            <person name="Challacombe J.F."/>
            <person name="Brettin T.S."/>
            <person name="Berry A.M."/>
        </authorList>
    </citation>
    <scope>NUCLEOTIDE SEQUENCE [LARGE SCALE GENOMIC DNA]</scope>
    <source>
        <strain evidence="13">ATCC 43068 / DSM 8971 / 11B</strain>
    </source>
</reference>
<dbReference type="NCBIfam" id="TIGR01188">
    <property type="entry name" value="drrA"/>
    <property type="match status" value="1"/>
</dbReference>
<evidence type="ECO:0000256" key="2">
    <source>
        <dbReference type="ARBA" id="ARBA00022448"/>
    </source>
</evidence>
<evidence type="ECO:0000256" key="1">
    <source>
        <dbReference type="ARBA" id="ARBA00004413"/>
    </source>
</evidence>
<keyword evidence="2" id="KW-0813">Transport</keyword>
<feature type="domain" description="ABC transporter" evidence="11">
    <location>
        <begin position="8"/>
        <end position="238"/>
    </location>
</feature>
<dbReference type="STRING" id="351607.Acel_0339"/>
<dbReference type="GO" id="GO:1900753">
    <property type="term" value="P:doxorubicin transport"/>
    <property type="evidence" value="ECO:0007669"/>
    <property type="project" value="InterPro"/>
</dbReference>
<dbReference type="InterPro" id="IPR050763">
    <property type="entry name" value="ABC_transporter_ATP-binding"/>
</dbReference>
<accession>A0LRQ3</accession>
<evidence type="ECO:0000256" key="9">
    <source>
        <dbReference type="ARBA" id="ARBA00049985"/>
    </source>
</evidence>
<dbReference type="InParanoid" id="A0LRQ3"/>
<sequence length="351" mass="37146">MDGDELAILVEGVRKSFGTVQALRGVDLAVPRGRVLGLLGPNGAGKTTLVRILTTLLAPDGGRALVEGYDVVTQAGAVRERIGLAGQATAIQAELTGRENLEIIGRLYHLPRAMARDRAAELLAAFGLEEAADRPAKTYSGGMLRRLDLAASLIGSPSVLFLDEPTTGLDPRSRIAMWQIIRRLVATGTTLFLTTQYLEEADELADEIVVIDHGRVIAAGTAAELKDRVGGDVLEFIVPDVEHLDAAVAAVAGLSDSPPHVDRETQQISLAVGSRGSAALVEAVRALDSAGVPIEGLVMRRPSLDDVFLAVTGHAAVSESPPDRRRRSRGRGRGGSEPERDEVVSEQGGQR</sequence>
<gene>
    <name evidence="12" type="ordered locus">Acel_0339</name>
</gene>
<dbReference type="InterPro" id="IPR003593">
    <property type="entry name" value="AAA+_ATPase"/>
</dbReference>
<dbReference type="AlphaFoldDB" id="A0LRQ3"/>
<dbReference type="Gene3D" id="3.40.50.300">
    <property type="entry name" value="P-loop containing nucleotide triphosphate hydrolases"/>
    <property type="match status" value="1"/>
</dbReference>
<evidence type="ECO:0000256" key="7">
    <source>
        <dbReference type="ARBA" id="ARBA00023136"/>
    </source>
</evidence>
<evidence type="ECO:0000313" key="13">
    <source>
        <dbReference type="Proteomes" id="UP000008221"/>
    </source>
</evidence>
<keyword evidence="7" id="KW-0472">Membrane</keyword>
<dbReference type="eggNOG" id="COG1131">
    <property type="taxonomic scope" value="Bacteria"/>
</dbReference>
<dbReference type="InterPro" id="IPR027417">
    <property type="entry name" value="P-loop_NTPase"/>
</dbReference>
<dbReference type="GO" id="GO:0016887">
    <property type="term" value="F:ATP hydrolysis activity"/>
    <property type="evidence" value="ECO:0007669"/>
    <property type="project" value="InterPro"/>
</dbReference>
<evidence type="ECO:0000259" key="11">
    <source>
        <dbReference type="PROSITE" id="PS50893"/>
    </source>
</evidence>
<keyword evidence="3" id="KW-1003">Cell membrane</keyword>
<proteinExistence type="inferred from homology"/>
<evidence type="ECO:0000256" key="4">
    <source>
        <dbReference type="ARBA" id="ARBA00022741"/>
    </source>
</evidence>
<dbReference type="Pfam" id="PF00005">
    <property type="entry name" value="ABC_tran"/>
    <property type="match status" value="1"/>
</dbReference>
<dbReference type="PROSITE" id="PS00211">
    <property type="entry name" value="ABC_TRANSPORTER_1"/>
    <property type="match status" value="1"/>
</dbReference>
<evidence type="ECO:0000256" key="5">
    <source>
        <dbReference type="ARBA" id="ARBA00022840"/>
    </source>
</evidence>